<dbReference type="RefSeq" id="WP_186847761.1">
    <property type="nucleotide sequence ID" value="NZ_JACOOX010000005.1"/>
</dbReference>
<proteinExistence type="predicted"/>
<organism evidence="2 3">
    <name type="scientific">Coprococcus hominis</name>
    <name type="common">ex Liu et al. 2022</name>
    <dbReference type="NCBI Taxonomy" id="2763039"/>
    <lineage>
        <taxon>Bacteria</taxon>
        <taxon>Bacillati</taxon>
        <taxon>Bacillota</taxon>
        <taxon>Clostridia</taxon>
        <taxon>Lachnospirales</taxon>
        <taxon>Lachnospiraceae</taxon>
        <taxon>Coprococcus</taxon>
    </lineage>
</organism>
<keyword evidence="3" id="KW-1185">Reference proteome</keyword>
<sequence>MLNYDEFKELVIEKLKDYFPEPYRDYEMAVHPVFRTNEVKDGITLQRSGQTISPTIYIQDMYQAYRSGNDLNDVLKHYADFYVEKSQQMDINMDFLNNLPSDQIYMSLINTAENQELLKNCPHRQFQDLSVVYRVFIGQNETEIMSARIDEGLAEKYKVTEPELYELAYKNTERLFPSVVRPLNDMLREIMESQDVPDEIIDSTLEDNLLYIVTNNKQISGASAILYEENLHNLAELYGEDLYVIPSSVHEMLVLPADSDMLPDEIANIVQEVNQMAVQPEERLSNQVYRYDSRERKMSIVSHSPEQLRDQKKEQPVKGRTR</sequence>
<dbReference type="EMBL" id="JACOOX010000005">
    <property type="protein sequence ID" value="MBC5663074.1"/>
    <property type="molecule type" value="Genomic_DNA"/>
</dbReference>
<evidence type="ECO:0000313" key="2">
    <source>
        <dbReference type="EMBL" id="MBC5663074.1"/>
    </source>
</evidence>
<protein>
    <submittedName>
        <fullName evidence="2">Uncharacterized protein</fullName>
    </submittedName>
</protein>
<gene>
    <name evidence="2" type="ORF">H8S09_09250</name>
</gene>
<reference evidence="2 3" key="1">
    <citation type="submission" date="2020-08" db="EMBL/GenBank/DDBJ databases">
        <title>Genome public.</title>
        <authorList>
            <person name="Liu C."/>
            <person name="Sun Q."/>
        </authorList>
    </citation>
    <scope>NUCLEOTIDE SEQUENCE [LARGE SCALE GENOMIC DNA]</scope>
    <source>
        <strain evidence="2 3">NSJ-10</strain>
    </source>
</reference>
<feature type="region of interest" description="Disordered" evidence="1">
    <location>
        <begin position="298"/>
        <end position="322"/>
    </location>
</feature>
<comment type="caution">
    <text evidence="2">The sequence shown here is derived from an EMBL/GenBank/DDBJ whole genome shotgun (WGS) entry which is preliminary data.</text>
</comment>
<evidence type="ECO:0000256" key="1">
    <source>
        <dbReference type="SAM" id="MobiDB-lite"/>
    </source>
</evidence>
<dbReference type="Pfam" id="PF18941">
    <property type="entry name" value="DUF5688"/>
    <property type="match status" value="1"/>
</dbReference>
<dbReference type="AlphaFoldDB" id="A0A8I0AHA5"/>
<dbReference type="Proteomes" id="UP000615234">
    <property type="component" value="Unassembled WGS sequence"/>
</dbReference>
<dbReference type="InterPro" id="IPR043743">
    <property type="entry name" value="DUF5688"/>
</dbReference>
<feature type="compositionally biased region" description="Basic and acidic residues" evidence="1">
    <location>
        <begin position="306"/>
        <end position="322"/>
    </location>
</feature>
<name>A0A8I0AHA5_9FIRM</name>
<evidence type="ECO:0000313" key="3">
    <source>
        <dbReference type="Proteomes" id="UP000615234"/>
    </source>
</evidence>
<accession>A0A8I0AHA5</accession>